<feature type="region of interest" description="Disordered" evidence="1">
    <location>
        <begin position="59"/>
        <end position="83"/>
    </location>
</feature>
<dbReference type="AlphaFoldDB" id="B6TYF7"/>
<feature type="compositionally biased region" description="Low complexity" evidence="1">
    <location>
        <begin position="59"/>
        <end position="77"/>
    </location>
</feature>
<sequence length="83" mass="8789">MGMRDKKRNQKRVLARRTAAPRPGEGKDFLPLEGGPGKKHLKVQQPRDLALVSSSRVLSSRSAAAATPSSAAAVPPSVILSEC</sequence>
<reference evidence="2" key="1">
    <citation type="journal article" date="2009" name="Plant Mol. Biol.">
        <title>Insights into corn genes derived from large-scale cDNA sequencing.</title>
        <authorList>
            <person name="Alexandrov N.N."/>
            <person name="Brover V.V."/>
            <person name="Freidin S."/>
            <person name="Troukhan M.E."/>
            <person name="Tatarinova T.V."/>
            <person name="Zhang H."/>
            <person name="Swaller T.J."/>
            <person name="Lu Y.P."/>
            <person name="Bouck J."/>
            <person name="Flavell R.B."/>
            <person name="Feldmann K.A."/>
        </authorList>
    </citation>
    <scope>NUCLEOTIDE SEQUENCE</scope>
</reference>
<organism evidence="2">
    <name type="scientific">Zea mays</name>
    <name type="common">Maize</name>
    <dbReference type="NCBI Taxonomy" id="4577"/>
    <lineage>
        <taxon>Eukaryota</taxon>
        <taxon>Viridiplantae</taxon>
        <taxon>Streptophyta</taxon>
        <taxon>Embryophyta</taxon>
        <taxon>Tracheophyta</taxon>
        <taxon>Spermatophyta</taxon>
        <taxon>Magnoliopsida</taxon>
        <taxon>Liliopsida</taxon>
        <taxon>Poales</taxon>
        <taxon>Poaceae</taxon>
        <taxon>PACMAD clade</taxon>
        <taxon>Panicoideae</taxon>
        <taxon>Andropogonodae</taxon>
        <taxon>Andropogoneae</taxon>
        <taxon>Tripsacinae</taxon>
        <taxon>Zea</taxon>
    </lineage>
</organism>
<evidence type="ECO:0000256" key="1">
    <source>
        <dbReference type="SAM" id="MobiDB-lite"/>
    </source>
</evidence>
<proteinExistence type="evidence at transcript level"/>
<protein>
    <submittedName>
        <fullName evidence="2">Uncharacterized protein</fullName>
    </submittedName>
</protein>
<dbReference type="ExpressionAtlas" id="B6TYF7">
    <property type="expression patterns" value="baseline and differential"/>
</dbReference>
<name>B6TYF7_MAIZE</name>
<feature type="region of interest" description="Disordered" evidence="1">
    <location>
        <begin position="1"/>
        <end position="46"/>
    </location>
</feature>
<dbReference type="EMBL" id="EU970022">
    <property type="protein sequence ID" value="ACG42140.1"/>
    <property type="molecule type" value="mRNA"/>
</dbReference>
<accession>B6TYF7</accession>
<evidence type="ECO:0000313" key="2">
    <source>
        <dbReference type="EMBL" id="ACG42140.1"/>
    </source>
</evidence>
<feature type="compositionally biased region" description="Basic residues" evidence="1">
    <location>
        <begin position="1"/>
        <end position="15"/>
    </location>
</feature>